<dbReference type="Pfam" id="PF07695">
    <property type="entry name" value="7TMR-DISM_7TM"/>
    <property type="match status" value="1"/>
</dbReference>
<feature type="transmembrane region" description="Helical" evidence="2">
    <location>
        <begin position="240"/>
        <end position="262"/>
    </location>
</feature>
<feature type="signal peptide" evidence="3">
    <location>
        <begin position="1"/>
        <end position="19"/>
    </location>
</feature>
<feature type="transmembrane region" description="Helical" evidence="2">
    <location>
        <begin position="339"/>
        <end position="360"/>
    </location>
</feature>
<evidence type="ECO:0000259" key="4">
    <source>
        <dbReference type="Pfam" id="PF07695"/>
    </source>
</evidence>
<keyword evidence="6" id="KW-1185">Reference proteome</keyword>
<keyword evidence="2" id="KW-0812">Transmembrane</keyword>
<feature type="domain" description="7TM-DISM receptor extracellular" evidence="4">
    <location>
        <begin position="173"/>
        <end position="385"/>
    </location>
</feature>
<feature type="chain" id="PRO_5008100449" description="7TM-DISM receptor extracellular domain-containing protein" evidence="3">
    <location>
        <begin position="20"/>
        <end position="574"/>
    </location>
</feature>
<dbReference type="EMBL" id="LWHJ01000029">
    <property type="protein sequence ID" value="OAQ38845.1"/>
    <property type="molecule type" value="Genomic_DNA"/>
</dbReference>
<keyword evidence="2" id="KW-1133">Transmembrane helix</keyword>
<protein>
    <recommendedName>
        <fullName evidence="4">7TM-DISM receptor extracellular domain-containing protein</fullName>
    </recommendedName>
</protein>
<dbReference type="GO" id="GO:0003677">
    <property type="term" value="F:DNA binding"/>
    <property type="evidence" value="ECO:0007669"/>
    <property type="project" value="InterPro"/>
</dbReference>
<accession>A0A179DCS7</accession>
<name>A0A179DCS7_9SPHI</name>
<evidence type="ECO:0000256" key="3">
    <source>
        <dbReference type="SAM" id="SignalP"/>
    </source>
</evidence>
<comment type="caution">
    <text evidence="5">The sequence shown here is derived from an EMBL/GenBank/DDBJ whole genome shotgun (WGS) entry which is preliminary data.</text>
</comment>
<feature type="transmembrane region" description="Helical" evidence="2">
    <location>
        <begin position="200"/>
        <end position="220"/>
    </location>
</feature>
<dbReference type="OrthoDB" id="621195at2"/>
<keyword evidence="1" id="KW-0175">Coiled coil</keyword>
<evidence type="ECO:0000256" key="1">
    <source>
        <dbReference type="SAM" id="Coils"/>
    </source>
</evidence>
<reference evidence="5 6" key="1">
    <citation type="submission" date="2016-04" db="EMBL/GenBank/DDBJ databases">
        <authorList>
            <person name="Evans L.H."/>
            <person name="Alamgir A."/>
            <person name="Owens N."/>
            <person name="Weber N.D."/>
            <person name="Virtaneva K."/>
            <person name="Barbian K."/>
            <person name="Babar A."/>
            <person name="Rosenke K."/>
        </authorList>
    </citation>
    <scope>NUCLEOTIDE SEQUENCE [LARGE SCALE GENOMIC DNA]</scope>
    <source>
        <strain evidence="5 6">CCM 8644</strain>
    </source>
</reference>
<dbReference type="STRING" id="1826909.A5893_12430"/>
<sequence>MKKNILQILFLLFTCPVFAQSSNTINEIKISSYEVLPDKGYSLNEILKDKTLPFKQTDSLVDANSYWVRLLVFNSIAEERKYIITVYPNINTSIYHFDAQSGKWIVHFSRLNNRKNLLLLGKHPYRISALSRDTFYIKIDVNGPNSIDSRFKLKIIFTPEADEISGQQTANAAWLVAFVVLILFIFNNLIIYLGTRDKTILYYIMTQFGAIFYLTAYYYLFDFGSYYLFSSMLFEQFRFYDINALLMHLGIVLVFFGLVQLTRNYLNIKQYLPLDDRLLRFSLYIYVALSIIIALINIFGFYLENYTIKADNAYCSFLIFLIIYISLKAYHKKIPLSKPFLFANLLPLIFVLFIPIYHIITSGHSTWLPIAAVISQALGFSIALLTRTKALEQALKLNELESQQLEFNMKEVLYLNKLNALEIEQKNAEISIEKNRNENLQLNLELNQRELASSALNMVQKSELLTLLKEQIQKLNWMDRYHTKKNVEELNELLQSNIQLDSDWDKFKLHFEQVHPQFFNNLKTLHPSLTAKEIRLYTYFEMKLSHKEIAALLAIDQASVRRAKTRLVKKMAQT</sequence>
<dbReference type="RefSeq" id="WP_068822998.1">
    <property type="nucleotide sequence ID" value="NZ_LWHJ01000029.1"/>
</dbReference>
<evidence type="ECO:0000313" key="6">
    <source>
        <dbReference type="Proteomes" id="UP000078459"/>
    </source>
</evidence>
<dbReference type="Proteomes" id="UP000078459">
    <property type="component" value="Unassembled WGS sequence"/>
</dbReference>
<evidence type="ECO:0000313" key="5">
    <source>
        <dbReference type="EMBL" id="OAQ38845.1"/>
    </source>
</evidence>
<evidence type="ECO:0000256" key="2">
    <source>
        <dbReference type="SAM" id="Phobius"/>
    </source>
</evidence>
<feature type="transmembrane region" description="Helical" evidence="2">
    <location>
        <begin position="366"/>
        <end position="386"/>
    </location>
</feature>
<keyword evidence="3" id="KW-0732">Signal</keyword>
<feature type="coiled-coil region" evidence="1">
    <location>
        <begin position="418"/>
        <end position="450"/>
    </location>
</feature>
<organism evidence="5 6">
    <name type="scientific">Pedobacter psychrophilus</name>
    <dbReference type="NCBI Taxonomy" id="1826909"/>
    <lineage>
        <taxon>Bacteria</taxon>
        <taxon>Pseudomonadati</taxon>
        <taxon>Bacteroidota</taxon>
        <taxon>Sphingobacteriia</taxon>
        <taxon>Sphingobacteriales</taxon>
        <taxon>Sphingobacteriaceae</taxon>
        <taxon>Pedobacter</taxon>
    </lineage>
</organism>
<dbReference type="InterPro" id="IPR011623">
    <property type="entry name" value="7TMR_DISM_rcpt_extracell_dom1"/>
</dbReference>
<feature type="transmembrane region" description="Helical" evidence="2">
    <location>
        <begin position="308"/>
        <end position="327"/>
    </location>
</feature>
<dbReference type="AlphaFoldDB" id="A0A179DCS7"/>
<dbReference type="InterPro" id="IPR016032">
    <property type="entry name" value="Sig_transdc_resp-reg_C-effctor"/>
</dbReference>
<dbReference type="GO" id="GO:0006355">
    <property type="term" value="P:regulation of DNA-templated transcription"/>
    <property type="evidence" value="ECO:0007669"/>
    <property type="project" value="InterPro"/>
</dbReference>
<gene>
    <name evidence="5" type="ORF">A5893_12430</name>
</gene>
<feature type="transmembrane region" description="Helical" evidence="2">
    <location>
        <begin position="172"/>
        <end position="193"/>
    </location>
</feature>
<dbReference type="SUPFAM" id="SSF46894">
    <property type="entry name" value="C-terminal effector domain of the bipartite response regulators"/>
    <property type="match status" value="1"/>
</dbReference>
<keyword evidence="2" id="KW-0472">Membrane</keyword>
<reference evidence="5 6" key="2">
    <citation type="submission" date="2016-06" db="EMBL/GenBank/DDBJ databases">
        <title>Pedobacter psychrophilus sp. nov., isolated from Antarctic fragmentary rock.</title>
        <authorList>
            <person name="Svec P."/>
        </authorList>
    </citation>
    <scope>NUCLEOTIDE SEQUENCE [LARGE SCALE GENOMIC DNA]</scope>
    <source>
        <strain evidence="5 6">CCM 8644</strain>
    </source>
</reference>
<feature type="transmembrane region" description="Helical" evidence="2">
    <location>
        <begin position="283"/>
        <end position="302"/>
    </location>
</feature>
<proteinExistence type="predicted"/>